<evidence type="ECO:0000256" key="2">
    <source>
        <dbReference type="ARBA" id="ARBA00004651"/>
    </source>
</evidence>
<comment type="subcellular location">
    <subcellularLocation>
        <location evidence="2">Cell membrane</location>
        <topology evidence="2">Multi-pass membrane protein</topology>
    </subcellularLocation>
</comment>
<feature type="transmembrane region" description="Helical" evidence="9">
    <location>
        <begin position="338"/>
        <end position="359"/>
    </location>
</feature>
<dbReference type="InterPro" id="IPR030923">
    <property type="entry name" value="LptG"/>
</dbReference>
<dbReference type="PANTHER" id="PTHR33529">
    <property type="entry name" value="SLR0882 PROTEIN-RELATED"/>
    <property type="match status" value="1"/>
</dbReference>
<keyword evidence="7 9" id="KW-0472">Membrane</keyword>
<proteinExistence type="inferred from homology"/>
<feature type="transmembrane region" description="Helical" evidence="9">
    <location>
        <begin position="74"/>
        <end position="96"/>
    </location>
</feature>
<reference evidence="10" key="2">
    <citation type="submission" date="2023-08" db="EMBL/GenBank/DDBJ databases">
        <authorList>
            <person name="Luo J."/>
        </authorList>
    </citation>
    <scope>NUCLEOTIDE SEQUENCE</scope>
    <source>
        <strain evidence="10">DSM 25064</strain>
    </source>
</reference>
<reference evidence="10" key="1">
    <citation type="journal article" date="2010" name="Int. J. Syst. Evol. Microbiol.">
        <title>Porticoccus litoralis gen. nov., sp. nov., a gammaproteobacterium isolated from the Yellow Sea.</title>
        <authorList>
            <person name="Oh H.M."/>
            <person name="Kim H."/>
            <person name="Kim K.M."/>
            <person name="Min G.S."/>
            <person name="Cho J.C."/>
        </authorList>
    </citation>
    <scope>NUCLEOTIDE SEQUENCE</scope>
    <source>
        <strain evidence="10">DSM 25064</strain>
    </source>
</reference>
<protein>
    <submittedName>
        <fullName evidence="10">LPS export ABC transporter permease LptG</fullName>
    </submittedName>
</protein>
<comment type="function">
    <text evidence="1">Part of the ABC transporter complex LptBFG involved in the translocation of lipopolysaccharide (LPS) from the inner membrane to the outer membrane.</text>
</comment>
<keyword evidence="11" id="KW-1185">Reference proteome</keyword>
<dbReference type="AlphaFoldDB" id="A0AAW8B5W0"/>
<evidence type="ECO:0000256" key="8">
    <source>
        <dbReference type="ARBA" id="ARBA00026081"/>
    </source>
</evidence>
<evidence type="ECO:0000313" key="11">
    <source>
        <dbReference type="Proteomes" id="UP001178354"/>
    </source>
</evidence>
<dbReference type="GO" id="GO:0015920">
    <property type="term" value="P:lipopolysaccharide transport"/>
    <property type="evidence" value="ECO:0007669"/>
    <property type="project" value="TreeGrafter"/>
</dbReference>
<keyword evidence="4" id="KW-1003">Cell membrane</keyword>
<dbReference type="NCBIfam" id="TIGR04408">
    <property type="entry name" value="LptG_lptG"/>
    <property type="match status" value="1"/>
</dbReference>
<evidence type="ECO:0000256" key="6">
    <source>
        <dbReference type="ARBA" id="ARBA00022989"/>
    </source>
</evidence>
<dbReference type="GO" id="GO:0043190">
    <property type="term" value="C:ATP-binding cassette (ABC) transporter complex"/>
    <property type="evidence" value="ECO:0007669"/>
    <property type="project" value="InterPro"/>
</dbReference>
<dbReference type="GO" id="GO:0055085">
    <property type="term" value="P:transmembrane transport"/>
    <property type="evidence" value="ECO:0007669"/>
    <property type="project" value="InterPro"/>
</dbReference>
<sequence>MKKLLRDNQPMPRLSRYVTASVLGAISLVLLVIVALDAIGAVIDGVGDISNNYTFNQVMIYVAMTLPSRIYENIPIASLIGCLIGLGMLANNSELVVMRAAGVSVMRIVWLVIRPILWLILAGALMGEYLVPFSDQYAESRRMLLKGGESAQETDSGFWNKEGHDFMHFNAVYPGGVLFGVTRYRFNEDHRLLQASFSERATFQGEHWVEERGVVTNFLDDRTDVEEFVTRKWETNLSPELLNLIVFPPESLAIHSLYNYSNYLEEQGQESSKYQLAFWKKSLQPFTIVSLVLIAISFVFGPLRQVTMGYRIFAGVVVGLVFRTAQDLLGPASVVFGFYPFLAVAFPALICALIGLWLLRRAS</sequence>
<dbReference type="Pfam" id="PF03739">
    <property type="entry name" value="LptF_LptG"/>
    <property type="match status" value="1"/>
</dbReference>
<feature type="transmembrane region" description="Helical" evidence="9">
    <location>
        <begin position="308"/>
        <end position="326"/>
    </location>
</feature>
<dbReference type="EMBL" id="JAUUUU010000002">
    <property type="protein sequence ID" value="MDP1520453.1"/>
    <property type="molecule type" value="Genomic_DNA"/>
</dbReference>
<evidence type="ECO:0000256" key="7">
    <source>
        <dbReference type="ARBA" id="ARBA00023136"/>
    </source>
</evidence>
<keyword evidence="6 9" id="KW-1133">Transmembrane helix</keyword>
<keyword evidence="5 9" id="KW-0812">Transmembrane</keyword>
<dbReference type="Proteomes" id="UP001178354">
    <property type="component" value="Unassembled WGS sequence"/>
</dbReference>
<feature type="transmembrane region" description="Helical" evidence="9">
    <location>
        <begin position="21"/>
        <end position="43"/>
    </location>
</feature>
<dbReference type="RefSeq" id="WP_305170019.1">
    <property type="nucleotide sequence ID" value="NZ_JAUUUU010000002.1"/>
</dbReference>
<feature type="transmembrane region" description="Helical" evidence="9">
    <location>
        <begin position="108"/>
        <end position="127"/>
    </location>
</feature>
<accession>A0AAW8B5W0</accession>
<comment type="caution">
    <text evidence="10">The sequence shown here is derived from an EMBL/GenBank/DDBJ whole genome shotgun (WGS) entry which is preliminary data.</text>
</comment>
<organism evidence="10 11">
    <name type="scientific">Porticoccus litoralis</name>
    <dbReference type="NCBI Taxonomy" id="434086"/>
    <lineage>
        <taxon>Bacteria</taxon>
        <taxon>Pseudomonadati</taxon>
        <taxon>Pseudomonadota</taxon>
        <taxon>Gammaproteobacteria</taxon>
        <taxon>Cellvibrionales</taxon>
        <taxon>Porticoccaceae</taxon>
        <taxon>Porticoccus</taxon>
    </lineage>
</organism>
<gene>
    <name evidence="10" type="primary">lptG</name>
    <name evidence="10" type="ORF">Q8A57_05655</name>
</gene>
<feature type="transmembrane region" description="Helical" evidence="9">
    <location>
        <begin position="283"/>
        <end position="301"/>
    </location>
</feature>
<comment type="similarity">
    <text evidence="3">Belongs to the LptF/LptG family.</text>
</comment>
<name>A0AAW8B5W0_9GAMM</name>
<dbReference type="InterPro" id="IPR005495">
    <property type="entry name" value="LptG/LptF_permease"/>
</dbReference>
<evidence type="ECO:0000256" key="5">
    <source>
        <dbReference type="ARBA" id="ARBA00022692"/>
    </source>
</evidence>
<evidence type="ECO:0000256" key="9">
    <source>
        <dbReference type="SAM" id="Phobius"/>
    </source>
</evidence>
<evidence type="ECO:0000256" key="4">
    <source>
        <dbReference type="ARBA" id="ARBA00022475"/>
    </source>
</evidence>
<dbReference type="PANTHER" id="PTHR33529:SF2">
    <property type="entry name" value="LIPOPOLYSACCHARIDE EXPORT SYSTEM PERMEASE PROTEIN LPTG"/>
    <property type="match status" value="1"/>
</dbReference>
<comment type="subunit">
    <text evidence="8">Component of the lipopolysaccharide transport and assembly complex. The LptBFG transporter is composed of two ATP-binding proteins (LptB) and two transmembrane proteins (LptF and LptG).</text>
</comment>
<evidence type="ECO:0000256" key="1">
    <source>
        <dbReference type="ARBA" id="ARBA00002265"/>
    </source>
</evidence>
<evidence type="ECO:0000256" key="3">
    <source>
        <dbReference type="ARBA" id="ARBA00007725"/>
    </source>
</evidence>
<evidence type="ECO:0000313" key="10">
    <source>
        <dbReference type="EMBL" id="MDP1520453.1"/>
    </source>
</evidence>